<dbReference type="Pfam" id="PF13565">
    <property type="entry name" value="HTH_32"/>
    <property type="match status" value="1"/>
</dbReference>
<organism evidence="2 3">
    <name type="scientific">Humitalea rosea</name>
    <dbReference type="NCBI Taxonomy" id="990373"/>
    <lineage>
        <taxon>Bacteria</taxon>
        <taxon>Pseudomonadati</taxon>
        <taxon>Pseudomonadota</taxon>
        <taxon>Alphaproteobacteria</taxon>
        <taxon>Acetobacterales</taxon>
        <taxon>Roseomonadaceae</taxon>
        <taxon>Humitalea</taxon>
    </lineage>
</organism>
<dbReference type="PANTHER" id="PTHR30347">
    <property type="entry name" value="POTASSIUM CHANNEL RELATED"/>
    <property type="match status" value="1"/>
</dbReference>
<dbReference type="Proteomes" id="UP000249688">
    <property type="component" value="Unassembled WGS sequence"/>
</dbReference>
<dbReference type="NCBIfam" id="NF033545">
    <property type="entry name" value="transpos_IS630"/>
    <property type="match status" value="1"/>
</dbReference>
<keyword evidence="2" id="KW-0540">Nuclease</keyword>
<sequence>MRTGIVVEVTTADRARLQTVVADRNSPQKHVWRAEIVLLTADGCGSNEIMRRTGKAKTAVWRWQERFMQAGVEGLLRDRTRPSRIASLAPDVGERVVALTMAAPPGETTHWTAAAMAEAIGISASSVRRIWRSHGLQPHRLRQFKLSNDPQFAAKLRDIVGLYVDPPAHTVVLSVDEKSQIQALDRTQPGLPLKKGRCGTMTHDYIRNGTTTLFAALNVVEGKVIGRCMQRHRHQEFIRFLNAVEAEVPKGKAVHVILDNYATHKHPKSLFRISFATSAAS</sequence>
<dbReference type="PANTHER" id="PTHR30347:SF1">
    <property type="entry name" value="MECHANOSENSITIVE CHANNEL MSCK"/>
    <property type="match status" value="1"/>
</dbReference>
<dbReference type="InterPro" id="IPR052702">
    <property type="entry name" value="MscS-like_channel"/>
</dbReference>
<gene>
    <name evidence="2" type="ORF">C8P66_1672</name>
</gene>
<comment type="caution">
    <text evidence="2">The sequence shown here is derived from an EMBL/GenBank/DDBJ whole genome shotgun (WGS) entry which is preliminary data.</text>
</comment>
<dbReference type="GO" id="GO:0004519">
    <property type="term" value="F:endonuclease activity"/>
    <property type="evidence" value="ECO:0007669"/>
    <property type="project" value="UniProtKB-KW"/>
</dbReference>
<evidence type="ECO:0000313" key="2">
    <source>
        <dbReference type="EMBL" id="PZW36876.1"/>
    </source>
</evidence>
<dbReference type="InterPro" id="IPR009057">
    <property type="entry name" value="Homeodomain-like_sf"/>
</dbReference>
<name>A0A2W7IHJ2_9PROT</name>
<keyword evidence="2" id="KW-0378">Hydrolase</keyword>
<feature type="domain" description="Tc1-like transposase DDE" evidence="1">
    <location>
        <begin position="172"/>
        <end position="267"/>
    </location>
</feature>
<evidence type="ECO:0000313" key="3">
    <source>
        <dbReference type="Proteomes" id="UP000249688"/>
    </source>
</evidence>
<accession>A0A2W7IHJ2</accession>
<proteinExistence type="predicted"/>
<reference evidence="2 3" key="1">
    <citation type="submission" date="2018-06" db="EMBL/GenBank/DDBJ databases">
        <title>Genomic Encyclopedia of Archaeal and Bacterial Type Strains, Phase II (KMG-II): from individual species to whole genera.</title>
        <authorList>
            <person name="Goeker M."/>
        </authorList>
    </citation>
    <scope>NUCLEOTIDE SEQUENCE [LARGE SCALE GENOMIC DNA]</scope>
    <source>
        <strain evidence="2 3">DSM 24525</strain>
    </source>
</reference>
<dbReference type="AlphaFoldDB" id="A0A2W7IHJ2"/>
<dbReference type="InterPro" id="IPR038717">
    <property type="entry name" value="Tc1-like_DDE_dom"/>
</dbReference>
<protein>
    <submittedName>
        <fullName evidence="2">DDE superfamily endonuclease</fullName>
    </submittedName>
</protein>
<keyword evidence="2" id="KW-0255">Endonuclease</keyword>
<evidence type="ECO:0000259" key="1">
    <source>
        <dbReference type="Pfam" id="PF13358"/>
    </source>
</evidence>
<keyword evidence="3" id="KW-1185">Reference proteome</keyword>
<dbReference type="InterPro" id="IPR047655">
    <property type="entry name" value="Transpos_IS630-like"/>
</dbReference>
<dbReference type="EMBL" id="QKYU01000067">
    <property type="protein sequence ID" value="PZW36876.1"/>
    <property type="molecule type" value="Genomic_DNA"/>
</dbReference>
<dbReference type="Pfam" id="PF13358">
    <property type="entry name" value="DDE_3"/>
    <property type="match status" value="1"/>
</dbReference>
<dbReference type="SUPFAM" id="SSF46689">
    <property type="entry name" value="Homeodomain-like"/>
    <property type="match status" value="1"/>
</dbReference>